<name>V4AJD2_LOTGI</name>
<dbReference type="RefSeq" id="XP_009052117.1">
    <property type="nucleotide sequence ID" value="XM_009053869.1"/>
</dbReference>
<protein>
    <submittedName>
        <fullName evidence="2">Uncharacterized protein</fullName>
    </submittedName>
</protein>
<evidence type="ECO:0000256" key="1">
    <source>
        <dbReference type="SAM" id="Phobius"/>
    </source>
</evidence>
<dbReference type="GeneID" id="20250988"/>
<dbReference type="Proteomes" id="UP000030746">
    <property type="component" value="Unassembled WGS sequence"/>
</dbReference>
<organism evidence="2 3">
    <name type="scientific">Lottia gigantea</name>
    <name type="common">Giant owl limpet</name>
    <dbReference type="NCBI Taxonomy" id="225164"/>
    <lineage>
        <taxon>Eukaryota</taxon>
        <taxon>Metazoa</taxon>
        <taxon>Spiralia</taxon>
        <taxon>Lophotrochozoa</taxon>
        <taxon>Mollusca</taxon>
        <taxon>Gastropoda</taxon>
        <taxon>Patellogastropoda</taxon>
        <taxon>Lottioidea</taxon>
        <taxon>Lottiidae</taxon>
        <taxon>Lottia</taxon>
    </lineage>
</organism>
<dbReference type="CTD" id="20250988"/>
<feature type="transmembrane region" description="Helical" evidence="1">
    <location>
        <begin position="123"/>
        <end position="144"/>
    </location>
</feature>
<keyword evidence="1" id="KW-1133">Transmembrane helix</keyword>
<proteinExistence type="predicted"/>
<evidence type="ECO:0000313" key="2">
    <source>
        <dbReference type="EMBL" id="ESO97207.1"/>
    </source>
</evidence>
<accession>V4AJD2</accession>
<dbReference type="AlphaFoldDB" id="V4AJD2"/>
<keyword evidence="1" id="KW-0472">Membrane</keyword>
<dbReference type="KEGG" id="lgi:LOTGIDRAFT_239174"/>
<keyword evidence="1" id="KW-0812">Transmembrane</keyword>
<sequence length="186" mass="18762">MISIPKSPARCFARVSRIIMKTAVVLAAFSALMALARGTYINSKNRFPPESDAAQSPLASMGGGGSPMGMGMGMGMNRMMLPMLMGGMDMKHFALMNMLGGGGGMGGSRMLPLMAALRGNENMLPILLAAKGGMSNPLAMMAMLGGNDNLMNMLPLMMSSGMGMGGGGGMMRGAGAAGGGAAGPGM</sequence>
<reference evidence="2 3" key="1">
    <citation type="journal article" date="2013" name="Nature">
        <title>Insights into bilaterian evolution from three spiralian genomes.</title>
        <authorList>
            <person name="Simakov O."/>
            <person name="Marletaz F."/>
            <person name="Cho S.J."/>
            <person name="Edsinger-Gonzales E."/>
            <person name="Havlak P."/>
            <person name="Hellsten U."/>
            <person name="Kuo D.H."/>
            <person name="Larsson T."/>
            <person name="Lv J."/>
            <person name="Arendt D."/>
            <person name="Savage R."/>
            <person name="Osoegawa K."/>
            <person name="de Jong P."/>
            <person name="Grimwood J."/>
            <person name="Chapman J.A."/>
            <person name="Shapiro H."/>
            <person name="Aerts A."/>
            <person name="Otillar R.P."/>
            <person name="Terry A.Y."/>
            <person name="Boore J.L."/>
            <person name="Grigoriev I.V."/>
            <person name="Lindberg D.R."/>
            <person name="Seaver E.C."/>
            <person name="Weisblat D.A."/>
            <person name="Putnam N.H."/>
            <person name="Rokhsar D.S."/>
        </authorList>
    </citation>
    <scope>NUCLEOTIDE SEQUENCE [LARGE SCALE GENOMIC DNA]</scope>
</reference>
<dbReference type="OMA" id="AMACCLM"/>
<gene>
    <name evidence="2" type="ORF">LOTGIDRAFT_239174</name>
</gene>
<feature type="transmembrane region" description="Helical" evidence="1">
    <location>
        <begin position="93"/>
        <end position="111"/>
    </location>
</feature>
<dbReference type="HOGENOM" id="CLU_1456009_0_0_1"/>
<keyword evidence="3" id="KW-1185">Reference proteome</keyword>
<evidence type="ECO:0000313" key="3">
    <source>
        <dbReference type="Proteomes" id="UP000030746"/>
    </source>
</evidence>
<dbReference type="EMBL" id="KB201313">
    <property type="protein sequence ID" value="ESO97207.1"/>
    <property type="molecule type" value="Genomic_DNA"/>
</dbReference>